<feature type="domain" description="AB hydrolase-1" evidence="4">
    <location>
        <begin position="107"/>
        <end position="271"/>
    </location>
</feature>
<sequence>MRGVVVALGVSMAVAAGPAVASAAPGSIDKVPTPQLSWTDCQDGFQCAKASVPLDYDRPSGAKIDLALIKLPATDPTHRIGSLFVNFGGPGASGLQRLRERGKWPWLFSDELRARFDLVSWDPRGIANSAAVRCFDTLAEQQSFFGSFPEMPGDPSGNAAFYAKSKELADRCSAKAGPILEHVSTANTARDLEMLRRAVGDPKLNYHGISYGTQLGATYANLFPNRIRAMVFDGTMDFAGNSTGQNGNGKSVPLDTRQDVATGIAQTFEQFLRLCTEAGPKCAFSSGDPKAKWAALTARAKQAPIVSDGETWTYSGIINAAADLSDSRGWADIATLLQRLYDAPATAARTASALAAPAGEQYTSNRTESFNAIQCSDSDVPTDPAIYSRYAESEDQRVPYFGRIAVLDMMSCAYWKAKDTDRYTGPWNRPTSAEILVLNNRYDPSTPLPGARDGAAELARARVFVTEGYGHSSMYVPSTCTEKVKRDYLISGTFPAAGQTCAIDASPFAG</sequence>
<keyword evidence="7" id="KW-1185">Reference proteome</keyword>
<feature type="domain" description="Peptidase S33 tripeptidyl aminopeptidase-like C-terminal" evidence="5">
    <location>
        <begin position="399"/>
        <end position="501"/>
    </location>
</feature>
<protein>
    <submittedName>
        <fullName evidence="6">Alpha/beta hydrolase</fullName>
    </submittedName>
</protein>
<name>A0A428VWS3_AMYBA</name>
<dbReference type="AlphaFoldDB" id="A0A428VWS3"/>
<comment type="similarity">
    <text evidence="1">Belongs to the peptidase S33 family.</text>
</comment>
<organism evidence="6 7">
    <name type="scientific">Amycolatopsis balhimycina DSM 5908</name>
    <dbReference type="NCBI Taxonomy" id="1081091"/>
    <lineage>
        <taxon>Bacteria</taxon>
        <taxon>Bacillati</taxon>
        <taxon>Actinomycetota</taxon>
        <taxon>Actinomycetes</taxon>
        <taxon>Pseudonocardiales</taxon>
        <taxon>Pseudonocardiaceae</taxon>
        <taxon>Amycolatopsis</taxon>
    </lineage>
</organism>
<dbReference type="Proteomes" id="UP000286716">
    <property type="component" value="Unassembled WGS sequence"/>
</dbReference>
<feature type="chain" id="PRO_5019187692" evidence="3">
    <location>
        <begin position="24"/>
        <end position="510"/>
    </location>
</feature>
<dbReference type="SUPFAM" id="SSF53474">
    <property type="entry name" value="alpha/beta-Hydrolases"/>
    <property type="match status" value="1"/>
</dbReference>
<dbReference type="OrthoDB" id="4006962at2"/>
<dbReference type="Pfam" id="PF00561">
    <property type="entry name" value="Abhydrolase_1"/>
    <property type="match status" value="1"/>
</dbReference>
<accession>A0A428VWS3</accession>
<evidence type="ECO:0000313" key="6">
    <source>
        <dbReference type="EMBL" id="RSM35281.1"/>
    </source>
</evidence>
<dbReference type="PANTHER" id="PTHR43248">
    <property type="entry name" value="2-SUCCINYL-6-HYDROXY-2,4-CYCLOHEXADIENE-1-CARBOXYLATE SYNTHASE"/>
    <property type="match status" value="1"/>
</dbReference>
<dbReference type="EMBL" id="QHHU01000111">
    <property type="protein sequence ID" value="RSM35281.1"/>
    <property type="molecule type" value="Genomic_DNA"/>
</dbReference>
<dbReference type="InterPro" id="IPR013595">
    <property type="entry name" value="Pept_S33_TAP-like_C"/>
</dbReference>
<dbReference type="Gene3D" id="3.40.50.1820">
    <property type="entry name" value="alpha/beta hydrolase"/>
    <property type="match status" value="1"/>
</dbReference>
<evidence type="ECO:0000256" key="3">
    <source>
        <dbReference type="SAM" id="SignalP"/>
    </source>
</evidence>
<keyword evidence="2 6" id="KW-0378">Hydrolase</keyword>
<dbReference type="GO" id="GO:0016787">
    <property type="term" value="F:hydrolase activity"/>
    <property type="evidence" value="ECO:0007669"/>
    <property type="project" value="UniProtKB-KW"/>
</dbReference>
<gene>
    <name evidence="6" type="ORF">DMA12_44920</name>
</gene>
<dbReference type="Pfam" id="PF08386">
    <property type="entry name" value="Abhydrolase_4"/>
    <property type="match status" value="1"/>
</dbReference>
<reference evidence="6 7" key="1">
    <citation type="submission" date="2018-05" db="EMBL/GenBank/DDBJ databases">
        <title>Evolution of GPA BGCs.</title>
        <authorList>
            <person name="Waglechner N."/>
            <person name="Wright G.D."/>
        </authorList>
    </citation>
    <scope>NUCLEOTIDE SEQUENCE [LARGE SCALE GENOMIC DNA]</scope>
    <source>
        <strain evidence="6 7">DSM 5908</strain>
    </source>
</reference>
<evidence type="ECO:0000313" key="7">
    <source>
        <dbReference type="Proteomes" id="UP000286716"/>
    </source>
</evidence>
<keyword evidence="3" id="KW-0732">Signal</keyword>
<dbReference type="InterPro" id="IPR000073">
    <property type="entry name" value="AB_hydrolase_1"/>
</dbReference>
<dbReference type="InterPro" id="IPR051601">
    <property type="entry name" value="Serine_prot/Carboxylest_S33"/>
</dbReference>
<dbReference type="RefSeq" id="WP_020640702.1">
    <property type="nucleotide sequence ID" value="NZ_QHHU01000111.1"/>
</dbReference>
<evidence type="ECO:0000256" key="1">
    <source>
        <dbReference type="ARBA" id="ARBA00010088"/>
    </source>
</evidence>
<proteinExistence type="inferred from homology"/>
<evidence type="ECO:0000256" key="2">
    <source>
        <dbReference type="ARBA" id="ARBA00022801"/>
    </source>
</evidence>
<comment type="caution">
    <text evidence="6">The sequence shown here is derived from an EMBL/GenBank/DDBJ whole genome shotgun (WGS) entry which is preliminary data.</text>
</comment>
<dbReference type="PANTHER" id="PTHR43248:SF25">
    <property type="entry name" value="AB HYDROLASE-1 DOMAIN-CONTAINING PROTEIN-RELATED"/>
    <property type="match status" value="1"/>
</dbReference>
<dbReference type="InterPro" id="IPR029058">
    <property type="entry name" value="AB_hydrolase_fold"/>
</dbReference>
<evidence type="ECO:0000259" key="5">
    <source>
        <dbReference type="Pfam" id="PF08386"/>
    </source>
</evidence>
<evidence type="ECO:0000259" key="4">
    <source>
        <dbReference type="Pfam" id="PF00561"/>
    </source>
</evidence>
<feature type="signal peptide" evidence="3">
    <location>
        <begin position="1"/>
        <end position="23"/>
    </location>
</feature>